<dbReference type="PANTHER" id="PTHR42892:SF1">
    <property type="entry name" value="GLUCOSAMINE-6-PHOSPHATE ISOMERASE"/>
    <property type="match status" value="1"/>
</dbReference>
<comment type="caution">
    <text evidence="1">The sequence shown here is derived from an EMBL/GenBank/DDBJ whole genome shotgun (WGS) entry which is preliminary data.</text>
</comment>
<reference evidence="1 2" key="1">
    <citation type="journal article" date="2016" name="Nat. Commun.">
        <title>Thousands of microbial genomes shed light on interconnected biogeochemical processes in an aquifer system.</title>
        <authorList>
            <person name="Anantharaman K."/>
            <person name="Brown C.T."/>
            <person name="Hug L.A."/>
            <person name="Sharon I."/>
            <person name="Castelle C.J."/>
            <person name="Probst A.J."/>
            <person name="Thomas B.C."/>
            <person name="Singh A."/>
            <person name="Wilkins M.J."/>
            <person name="Karaoz U."/>
            <person name="Brodie E.L."/>
            <person name="Williams K.H."/>
            <person name="Hubbard S.S."/>
            <person name="Banfield J.F."/>
        </authorList>
    </citation>
    <scope>NUCLEOTIDE SEQUENCE [LARGE SCALE GENOMIC DNA]</scope>
</reference>
<proteinExistence type="predicted"/>
<gene>
    <name evidence="1" type="ORF">A3C72_05025</name>
</gene>
<dbReference type="EMBL" id="MHRK01000016">
    <property type="protein sequence ID" value="OHA24230.1"/>
    <property type="molecule type" value="Genomic_DNA"/>
</dbReference>
<dbReference type="Proteomes" id="UP000177130">
    <property type="component" value="Unassembled WGS sequence"/>
</dbReference>
<dbReference type="PANTHER" id="PTHR42892">
    <property type="entry name" value="GLUCOSAMINE-6-PHOSPHATE DEAMINASE-LIKE PROTEIN BT_0258-RELATED"/>
    <property type="match status" value="1"/>
</dbReference>
<protein>
    <recommendedName>
        <fullName evidence="3">Glucosamine/galactosamine-6-phosphate isomerase domain-containing protein</fullName>
    </recommendedName>
</protein>
<accession>A0A1G2MJX3</accession>
<evidence type="ECO:0000313" key="2">
    <source>
        <dbReference type="Proteomes" id="UP000177130"/>
    </source>
</evidence>
<sequence length="111" mass="12339">MGFNFPGVSFDSVSRLVRLNGNIKKVNKKLTGFEIPEYGVTIGIKTEMESKEIVFIVSGKRKAEIFKKVIMSKKVTPKLPASVLKIHPNCHFIGSGQNPAEVPRGNRLRRG</sequence>
<dbReference type="STRING" id="1802306.A3C72_05025"/>
<evidence type="ECO:0000313" key="1">
    <source>
        <dbReference type="EMBL" id="OHA24230.1"/>
    </source>
</evidence>
<evidence type="ECO:0008006" key="3">
    <source>
        <dbReference type="Google" id="ProtNLM"/>
    </source>
</evidence>
<organism evidence="1 2">
    <name type="scientific">Candidatus Taylorbacteria bacterium RIFCSPHIGHO2_02_FULL_43_32b</name>
    <dbReference type="NCBI Taxonomy" id="1802306"/>
    <lineage>
        <taxon>Bacteria</taxon>
        <taxon>Candidatus Tayloriibacteriota</taxon>
    </lineage>
</organism>
<dbReference type="Gene3D" id="3.40.50.1360">
    <property type="match status" value="1"/>
</dbReference>
<dbReference type="SUPFAM" id="SSF100950">
    <property type="entry name" value="NagB/RpiA/CoA transferase-like"/>
    <property type="match status" value="1"/>
</dbReference>
<dbReference type="InterPro" id="IPR052960">
    <property type="entry name" value="GlcN6P_deaminase-like"/>
</dbReference>
<dbReference type="AlphaFoldDB" id="A0A1G2MJX3"/>
<name>A0A1G2MJX3_9BACT</name>
<dbReference type="InterPro" id="IPR037171">
    <property type="entry name" value="NagB/RpiA_transferase-like"/>
</dbReference>